<evidence type="ECO:0000259" key="2">
    <source>
        <dbReference type="Pfam" id="PF07883"/>
    </source>
</evidence>
<dbReference type="PANTHER" id="PTHR35848">
    <property type="entry name" value="OXALATE-BINDING PROTEIN"/>
    <property type="match status" value="1"/>
</dbReference>
<accession>A0A930YQY0</accession>
<dbReference type="PANTHER" id="PTHR35848:SF6">
    <property type="entry name" value="CUPIN TYPE-2 DOMAIN-CONTAINING PROTEIN"/>
    <property type="match status" value="1"/>
</dbReference>
<feature type="domain" description="Cupin type-2" evidence="2">
    <location>
        <begin position="284"/>
        <end position="350"/>
    </location>
</feature>
<dbReference type="InterPro" id="IPR011051">
    <property type="entry name" value="RmlC_Cupin_sf"/>
</dbReference>
<dbReference type="Pfam" id="PF07883">
    <property type="entry name" value="Cupin_2"/>
    <property type="match status" value="2"/>
</dbReference>
<dbReference type="AlphaFoldDB" id="A0A930YQY0"/>
<gene>
    <name evidence="3" type="ORF">ISU10_16625</name>
</gene>
<keyword evidence="4" id="KW-1185">Reference proteome</keyword>
<protein>
    <submittedName>
        <fullName evidence="3">Cupin domain-containing protein</fullName>
    </submittedName>
</protein>
<reference evidence="3" key="1">
    <citation type="submission" date="2020-11" db="EMBL/GenBank/DDBJ databases">
        <title>Nocardioides cynanchi sp. nov., isolated from soil of rhizosphere of Cynanchum wilfordii.</title>
        <authorList>
            <person name="Lee J.-S."/>
            <person name="Suh M.K."/>
            <person name="Kim J.-S."/>
        </authorList>
    </citation>
    <scope>NUCLEOTIDE SEQUENCE</scope>
    <source>
        <strain evidence="3">KCTC 19276</strain>
    </source>
</reference>
<evidence type="ECO:0000313" key="4">
    <source>
        <dbReference type="Proteomes" id="UP000660668"/>
    </source>
</evidence>
<dbReference type="EMBL" id="JADKPO010000024">
    <property type="protein sequence ID" value="MBF4769395.1"/>
    <property type="molecule type" value="Genomic_DNA"/>
</dbReference>
<dbReference type="Gene3D" id="2.60.120.10">
    <property type="entry name" value="Jelly Rolls"/>
    <property type="match status" value="2"/>
</dbReference>
<evidence type="ECO:0000313" key="3">
    <source>
        <dbReference type="EMBL" id="MBF4769395.1"/>
    </source>
</evidence>
<dbReference type="SUPFAM" id="SSF51182">
    <property type="entry name" value="RmlC-like cupins"/>
    <property type="match status" value="2"/>
</dbReference>
<dbReference type="InterPro" id="IPR013096">
    <property type="entry name" value="Cupin_2"/>
</dbReference>
<name>A0A930YQY0_9ACTN</name>
<sequence length="374" mass="42326">MTEVQREKEAVELTTSEVDPRLYYDYEGRFIKQKLERDRMRLLPRVVPPQLFAPGGHALGDVRVFERFTAGPISSLTCRFLRLGPGESTPLERRIPSLTVYVLEGSGTVTQDGEVYDFGPEDVLFVPPYTTHRITAGDQGLRAWVPESRLWHVLGLLYSEHYEPQHVPGEVELVKDADGEWSGYKFPKGLLGLDSDLMVDKGANAKREEVFAARDRGERLAKPVTQYDDFVDRLGREKEQRDNSTRVFKAADAAFENTRQGQLRYRVDNWAGLHGHDLDVADYVINPGHSTGKHRHIPEELLLVVAGRGHDVHDESEHPWKAGDLICIPPMTEHQHFNDGDEPARLISVWSHHPANEFLGGIQHIEDASSWSEG</sequence>
<dbReference type="InterPro" id="IPR051610">
    <property type="entry name" value="GPI/OXD"/>
</dbReference>
<dbReference type="GO" id="GO:0046872">
    <property type="term" value="F:metal ion binding"/>
    <property type="evidence" value="ECO:0007669"/>
    <property type="project" value="UniProtKB-KW"/>
</dbReference>
<dbReference type="RefSeq" id="WP_194697541.1">
    <property type="nucleotide sequence ID" value="NZ_JADKPO010000024.1"/>
</dbReference>
<organism evidence="3 4">
    <name type="scientific">Nocardioides agariphilus</name>
    <dbReference type="NCBI Taxonomy" id="433664"/>
    <lineage>
        <taxon>Bacteria</taxon>
        <taxon>Bacillati</taxon>
        <taxon>Actinomycetota</taxon>
        <taxon>Actinomycetes</taxon>
        <taxon>Propionibacteriales</taxon>
        <taxon>Nocardioidaceae</taxon>
        <taxon>Nocardioides</taxon>
    </lineage>
</organism>
<feature type="domain" description="Cupin type-2" evidence="2">
    <location>
        <begin position="81"/>
        <end position="136"/>
    </location>
</feature>
<keyword evidence="1" id="KW-0479">Metal-binding</keyword>
<evidence type="ECO:0000256" key="1">
    <source>
        <dbReference type="ARBA" id="ARBA00022723"/>
    </source>
</evidence>
<dbReference type="InterPro" id="IPR014710">
    <property type="entry name" value="RmlC-like_jellyroll"/>
</dbReference>
<dbReference type="Proteomes" id="UP000660668">
    <property type="component" value="Unassembled WGS sequence"/>
</dbReference>
<proteinExistence type="predicted"/>
<comment type="caution">
    <text evidence="3">The sequence shown here is derived from an EMBL/GenBank/DDBJ whole genome shotgun (WGS) entry which is preliminary data.</text>
</comment>